<gene>
    <name evidence="1" type="ORF">HPB50_001956</name>
</gene>
<reference evidence="1" key="1">
    <citation type="submission" date="2020-05" db="EMBL/GenBank/DDBJ databases">
        <title>Large-scale comparative analyses of tick genomes elucidate their genetic diversity and vector capacities.</title>
        <authorList>
            <person name="Jia N."/>
            <person name="Wang J."/>
            <person name="Shi W."/>
            <person name="Du L."/>
            <person name="Sun Y."/>
            <person name="Zhan W."/>
            <person name="Jiang J."/>
            <person name="Wang Q."/>
            <person name="Zhang B."/>
            <person name="Ji P."/>
            <person name="Sakyi L.B."/>
            <person name="Cui X."/>
            <person name="Yuan T."/>
            <person name="Jiang B."/>
            <person name="Yang W."/>
            <person name="Lam T.T.-Y."/>
            <person name="Chang Q."/>
            <person name="Ding S."/>
            <person name="Wang X."/>
            <person name="Zhu J."/>
            <person name="Ruan X."/>
            <person name="Zhao L."/>
            <person name="Wei J."/>
            <person name="Que T."/>
            <person name="Du C."/>
            <person name="Cheng J."/>
            <person name="Dai P."/>
            <person name="Han X."/>
            <person name="Huang E."/>
            <person name="Gao Y."/>
            <person name="Liu J."/>
            <person name="Shao H."/>
            <person name="Ye R."/>
            <person name="Li L."/>
            <person name="Wei W."/>
            <person name="Wang X."/>
            <person name="Wang C."/>
            <person name="Yang T."/>
            <person name="Huo Q."/>
            <person name="Li W."/>
            <person name="Guo W."/>
            <person name="Chen H."/>
            <person name="Zhou L."/>
            <person name="Ni X."/>
            <person name="Tian J."/>
            <person name="Zhou Y."/>
            <person name="Sheng Y."/>
            <person name="Liu T."/>
            <person name="Pan Y."/>
            <person name="Xia L."/>
            <person name="Li J."/>
            <person name="Zhao F."/>
            <person name="Cao W."/>
        </authorList>
    </citation>
    <scope>NUCLEOTIDE SEQUENCE</scope>
    <source>
        <strain evidence="1">Hyas-2018</strain>
    </source>
</reference>
<proteinExistence type="predicted"/>
<dbReference type="EMBL" id="CM023488">
    <property type="protein sequence ID" value="KAH6923494.1"/>
    <property type="molecule type" value="Genomic_DNA"/>
</dbReference>
<comment type="caution">
    <text evidence="1">The sequence shown here is derived from an EMBL/GenBank/DDBJ whole genome shotgun (WGS) entry which is preliminary data.</text>
</comment>
<keyword evidence="2" id="KW-1185">Reference proteome</keyword>
<dbReference type="Proteomes" id="UP000821845">
    <property type="component" value="Chromosome 8"/>
</dbReference>
<evidence type="ECO:0000313" key="1">
    <source>
        <dbReference type="EMBL" id="KAH6923494.1"/>
    </source>
</evidence>
<organism evidence="1 2">
    <name type="scientific">Hyalomma asiaticum</name>
    <name type="common">Tick</name>
    <dbReference type="NCBI Taxonomy" id="266040"/>
    <lineage>
        <taxon>Eukaryota</taxon>
        <taxon>Metazoa</taxon>
        <taxon>Ecdysozoa</taxon>
        <taxon>Arthropoda</taxon>
        <taxon>Chelicerata</taxon>
        <taxon>Arachnida</taxon>
        <taxon>Acari</taxon>
        <taxon>Parasitiformes</taxon>
        <taxon>Ixodida</taxon>
        <taxon>Ixodoidea</taxon>
        <taxon>Ixodidae</taxon>
        <taxon>Hyalomminae</taxon>
        <taxon>Hyalomma</taxon>
    </lineage>
</organism>
<name>A0ACB7RPY1_HYAAI</name>
<protein>
    <submittedName>
        <fullName evidence="1">Uncharacterized protein</fullName>
    </submittedName>
</protein>
<sequence>MKEYRMTAAGAPEKDQSMIFDFVCHTDPLLEKKTQALNAKVAVMVALELQPYSVVEDQGLKELMTEAVLNYRLPLCTMPSRTLVLRSFDDTRKKVKDELSSAFEGGTSAVTFTSDMWTSHANESYVSFTCHVLTPSFRMKQFMLNTRHMAVSHFAENIAQMLLEMRVEWEIPDGCRK</sequence>
<accession>A0ACB7RPY1</accession>
<evidence type="ECO:0000313" key="2">
    <source>
        <dbReference type="Proteomes" id="UP000821845"/>
    </source>
</evidence>